<sequence>MEDTGTVDLEETKLPGVGLRHDFTTARGRRIGVISTRGGERELLVYSQDDPDACHAVVDLDGDEAEVLAELLGQPRVIERLARLREQIEGLATEGIYLEAGSPYVGKTLADAAIRSRTGASVVALVRNGEVTPSPAPSQAFRSGDKIVVVGTQEGVRATAELLQHG</sequence>
<accession>A6W6G6</accession>
<evidence type="ECO:0000313" key="3">
    <source>
        <dbReference type="Proteomes" id="UP000001116"/>
    </source>
</evidence>
<organism evidence="2 3">
    <name type="scientific">Kineococcus radiotolerans (strain ATCC BAA-149 / DSM 14245 / SRS30216)</name>
    <dbReference type="NCBI Taxonomy" id="266940"/>
    <lineage>
        <taxon>Bacteria</taxon>
        <taxon>Bacillati</taxon>
        <taxon>Actinomycetota</taxon>
        <taxon>Actinomycetes</taxon>
        <taxon>Kineosporiales</taxon>
        <taxon>Kineosporiaceae</taxon>
        <taxon>Kineococcus</taxon>
    </lineage>
</organism>
<dbReference type="Gene3D" id="3.30.70.1450">
    <property type="entry name" value="Regulator of K+ conductance, C-terminal domain"/>
    <property type="match status" value="1"/>
</dbReference>
<reference evidence="3" key="1">
    <citation type="journal article" date="2008" name="PLoS ONE">
        <title>Survival in nuclear waste, extreme resistance, and potential applications gleaned from the genome sequence of Kineococcus radiotolerans SRS30216.</title>
        <authorList>
            <person name="Bagwell C.E."/>
            <person name="Bhat S."/>
            <person name="Hawkins G.M."/>
            <person name="Smith B.W."/>
            <person name="Biswas T."/>
            <person name="Hoover T.R."/>
            <person name="Saunders E."/>
            <person name="Han C.S."/>
            <person name="Tsodikov O.V."/>
            <person name="Shimkets L.J."/>
        </authorList>
    </citation>
    <scope>NUCLEOTIDE SEQUENCE [LARGE SCALE GENOMIC DNA]</scope>
    <source>
        <strain evidence="3">ATCC BAA-149 / DSM 14245 / SRS30216</strain>
    </source>
</reference>
<dbReference type="PANTHER" id="PTHR30445:SF8">
    <property type="entry name" value="K(+)_H(+) ANTIPORTER SUBUNIT KHTT"/>
    <property type="match status" value="1"/>
</dbReference>
<dbReference type="PANTHER" id="PTHR30445">
    <property type="entry name" value="K(+)_H(+) ANTIPORTER SUBUNIT KHTT"/>
    <property type="match status" value="1"/>
</dbReference>
<dbReference type="EMBL" id="CP000750">
    <property type="protein sequence ID" value="ABS02405.1"/>
    <property type="molecule type" value="Genomic_DNA"/>
</dbReference>
<dbReference type="Pfam" id="PF25991">
    <property type="entry name" value="KhtT_N"/>
    <property type="match status" value="1"/>
</dbReference>
<proteinExistence type="predicted"/>
<dbReference type="GO" id="GO:0008324">
    <property type="term" value="F:monoatomic cation transmembrane transporter activity"/>
    <property type="evidence" value="ECO:0007669"/>
    <property type="project" value="InterPro"/>
</dbReference>
<feature type="domain" description="RCK C-terminal" evidence="1">
    <location>
        <begin position="79"/>
        <end position="165"/>
    </location>
</feature>
<dbReference type="STRING" id="266940.Krad_0917"/>
<dbReference type="InterPro" id="IPR058776">
    <property type="entry name" value="KhtT-like_N"/>
</dbReference>
<dbReference type="InterPro" id="IPR026278">
    <property type="entry name" value="KhtT"/>
</dbReference>
<dbReference type="AlphaFoldDB" id="A6W6G6"/>
<dbReference type="Proteomes" id="UP000001116">
    <property type="component" value="Chromosome"/>
</dbReference>
<protein>
    <submittedName>
        <fullName evidence="2">TrkA-C domain protein</fullName>
    </submittedName>
</protein>
<dbReference type="GO" id="GO:0006813">
    <property type="term" value="P:potassium ion transport"/>
    <property type="evidence" value="ECO:0007669"/>
    <property type="project" value="InterPro"/>
</dbReference>
<keyword evidence="3" id="KW-1185">Reference proteome</keyword>
<dbReference type="InterPro" id="IPR050144">
    <property type="entry name" value="AAE_transporter"/>
</dbReference>
<dbReference type="HOGENOM" id="CLU_116143_1_0_11"/>
<dbReference type="Pfam" id="PF02080">
    <property type="entry name" value="TrkA_C"/>
    <property type="match status" value="1"/>
</dbReference>
<dbReference type="PROSITE" id="PS51202">
    <property type="entry name" value="RCK_C"/>
    <property type="match status" value="1"/>
</dbReference>
<evidence type="ECO:0000313" key="2">
    <source>
        <dbReference type="EMBL" id="ABS02405.1"/>
    </source>
</evidence>
<gene>
    <name evidence="2" type="ordered locus">Krad_0917</name>
</gene>
<dbReference type="SUPFAM" id="SSF116726">
    <property type="entry name" value="TrkA C-terminal domain-like"/>
    <property type="match status" value="1"/>
</dbReference>
<dbReference type="KEGG" id="kra:Krad_0917"/>
<dbReference type="InterPro" id="IPR036721">
    <property type="entry name" value="RCK_C_sf"/>
</dbReference>
<dbReference type="InterPro" id="IPR006037">
    <property type="entry name" value="RCK_C"/>
</dbReference>
<dbReference type="eggNOG" id="COG0490">
    <property type="taxonomic scope" value="Bacteria"/>
</dbReference>
<evidence type="ECO:0000259" key="1">
    <source>
        <dbReference type="PROSITE" id="PS51202"/>
    </source>
</evidence>
<name>A6W6G6_KINRD</name>
<dbReference type="PIRSF" id="PIRSF005028">
    <property type="entry name" value="KhtT"/>
    <property type="match status" value="1"/>
</dbReference>